<dbReference type="InterPro" id="IPR050390">
    <property type="entry name" value="C5-Methyltransferase"/>
</dbReference>
<protein>
    <recommendedName>
        <fullName evidence="1">DNA (cytosine-5-)-methyltransferase</fullName>
        <ecNumber evidence="1">2.1.1.37</ecNumber>
    </recommendedName>
</protein>
<dbReference type="OrthoDB" id="9813719at2"/>
<keyword evidence="5" id="KW-0680">Restriction system</keyword>
<evidence type="ECO:0000256" key="5">
    <source>
        <dbReference type="ARBA" id="ARBA00022747"/>
    </source>
</evidence>
<evidence type="ECO:0000256" key="7">
    <source>
        <dbReference type="RuleBase" id="RU000416"/>
    </source>
</evidence>
<dbReference type="AlphaFoldDB" id="A0A1A6BI14"/>
<feature type="active site" evidence="6">
    <location>
        <position position="72"/>
    </location>
</feature>
<dbReference type="EC" id="2.1.1.37" evidence="1"/>
<dbReference type="PRINTS" id="PR00105">
    <property type="entry name" value="C5METTRFRASE"/>
</dbReference>
<evidence type="ECO:0000256" key="1">
    <source>
        <dbReference type="ARBA" id="ARBA00011975"/>
    </source>
</evidence>
<evidence type="ECO:0000256" key="8">
    <source>
        <dbReference type="SAM" id="MobiDB-lite"/>
    </source>
</evidence>
<evidence type="ECO:0000256" key="6">
    <source>
        <dbReference type="PROSITE-ProRule" id="PRU01016"/>
    </source>
</evidence>
<gene>
    <name evidence="9" type="ORF">A9W98_17935</name>
</gene>
<feature type="region of interest" description="Disordered" evidence="8">
    <location>
        <begin position="199"/>
        <end position="272"/>
    </location>
</feature>
<dbReference type="EMBL" id="MAEM01000243">
    <property type="protein sequence ID" value="OBS01864.1"/>
    <property type="molecule type" value="Genomic_DNA"/>
</dbReference>
<dbReference type="GO" id="GO:0032259">
    <property type="term" value="P:methylation"/>
    <property type="evidence" value="ECO:0007669"/>
    <property type="project" value="UniProtKB-KW"/>
</dbReference>
<dbReference type="Pfam" id="PF00145">
    <property type="entry name" value="DNA_methylase"/>
    <property type="match status" value="1"/>
</dbReference>
<dbReference type="PANTHER" id="PTHR10629">
    <property type="entry name" value="CYTOSINE-SPECIFIC METHYLTRANSFERASE"/>
    <property type="match status" value="1"/>
</dbReference>
<dbReference type="PROSITE" id="PS51679">
    <property type="entry name" value="SAM_MT_C5"/>
    <property type="match status" value="1"/>
</dbReference>
<keyword evidence="2 6" id="KW-0489">Methyltransferase</keyword>
<feature type="compositionally biased region" description="Basic and acidic residues" evidence="8">
    <location>
        <begin position="214"/>
        <end position="227"/>
    </location>
</feature>
<name>A0A1A6BI14_MYCGO</name>
<dbReference type="Proteomes" id="UP000093757">
    <property type="component" value="Unassembled WGS sequence"/>
</dbReference>
<dbReference type="GO" id="GO:0003677">
    <property type="term" value="F:DNA binding"/>
    <property type="evidence" value="ECO:0007669"/>
    <property type="project" value="TreeGrafter"/>
</dbReference>
<evidence type="ECO:0000313" key="9">
    <source>
        <dbReference type="EMBL" id="OBS01864.1"/>
    </source>
</evidence>
<evidence type="ECO:0000256" key="3">
    <source>
        <dbReference type="ARBA" id="ARBA00022679"/>
    </source>
</evidence>
<reference evidence="9 10" key="1">
    <citation type="submission" date="2016-06" db="EMBL/GenBank/DDBJ databases">
        <authorList>
            <person name="Kjaerup R.B."/>
            <person name="Dalgaard T.S."/>
            <person name="Juul-Madsen H.R."/>
        </authorList>
    </citation>
    <scope>NUCLEOTIDE SEQUENCE [LARGE SCALE GENOMIC DNA]</scope>
    <source>
        <strain evidence="9 10">1245752.6</strain>
    </source>
</reference>
<dbReference type="GO" id="GO:0009307">
    <property type="term" value="P:DNA restriction-modification system"/>
    <property type="evidence" value="ECO:0007669"/>
    <property type="project" value="UniProtKB-KW"/>
</dbReference>
<proteinExistence type="inferred from homology"/>
<dbReference type="InterPro" id="IPR029063">
    <property type="entry name" value="SAM-dependent_MTases_sf"/>
</dbReference>
<dbReference type="Gene3D" id="3.40.50.150">
    <property type="entry name" value="Vaccinia Virus protein VP39"/>
    <property type="match status" value="1"/>
</dbReference>
<evidence type="ECO:0000256" key="4">
    <source>
        <dbReference type="ARBA" id="ARBA00022691"/>
    </source>
</evidence>
<organism evidence="9 10">
    <name type="scientific">Mycobacterium gordonae</name>
    <dbReference type="NCBI Taxonomy" id="1778"/>
    <lineage>
        <taxon>Bacteria</taxon>
        <taxon>Bacillati</taxon>
        <taxon>Actinomycetota</taxon>
        <taxon>Actinomycetes</taxon>
        <taxon>Mycobacteriales</taxon>
        <taxon>Mycobacteriaceae</taxon>
        <taxon>Mycobacterium</taxon>
    </lineage>
</organism>
<dbReference type="GO" id="GO:0003886">
    <property type="term" value="F:DNA (cytosine-5-)-methyltransferase activity"/>
    <property type="evidence" value="ECO:0007669"/>
    <property type="project" value="UniProtKB-EC"/>
</dbReference>
<evidence type="ECO:0000313" key="10">
    <source>
        <dbReference type="Proteomes" id="UP000093757"/>
    </source>
</evidence>
<dbReference type="RefSeq" id="WP_065133873.1">
    <property type="nucleotide sequence ID" value="NZ_MAEM01000243.1"/>
</dbReference>
<dbReference type="GO" id="GO:0044027">
    <property type="term" value="P:negative regulation of gene expression via chromosomal CpG island methylation"/>
    <property type="evidence" value="ECO:0007669"/>
    <property type="project" value="TreeGrafter"/>
</dbReference>
<keyword evidence="3 6" id="KW-0808">Transferase</keyword>
<accession>A0A1A6BI14</accession>
<evidence type="ECO:0000256" key="2">
    <source>
        <dbReference type="ARBA" id="ARBA00022603"/>
    </source>
</evidence>
<dbReference type="SUPFAM" id="SSF53335">
    <property type="entry name" value="S-adenosyl-L-methionine-dependent methyltransferases"/>
    <property type="match status" value="1"/>
</dbReference>
<sequence length="458" mass="48292">MRIGSLFSGAGGLDLAVEAVFGGRTVWHCEVDPAASKVLAARWPGVPNLGDITAVDWTAVEPVDVLCGGFPCQDVSAAGRRAGIRAGSRSGLWAMFAGAIAALKPPIVVIENVRGLLSARAHRAMESAEATVGDGPDGPVLRALGAVLGDLSDIGYDAQWATVAASDVGAPHRRERVFIVAADAARDARWLNDGDKLFARSRSGQQQPAAGRSDLADAARDGRHEGWPKSAGQQRRSDAALSSDGPVDLLLPTPCAQNSGNTPENHLAKKPGRQQVTDLAILVENGLLHTGGKLLPTPAVNDMGEGKTPDWWDEWTAKAKTKHDLPSALLPTPEAKNAHAGPDYARMNRDGSGGHDLVTAIAHDGVTESQWGKYAAAIRRWEQITRPAPPPTEPNSKGNPRLSAAFAEWMMGWPEGWVTDPAVGLTRNEQLARIGNGVVTLQAIAAIRHLLAVSEIAA</sequence>
<dbReference type="PANTHER" id="PTHR10629:SF52">
    <property type="entry name" value="DNA (CYTOSINE-5)-METHYLTRANSFERASE 1"/>
    <property type="match status" value="1"/>
</dbReference>
<feature type="compositionally biased region" description="Polar residues" evidence="8">
    <location>
        <begin position="255"/>
        <end position="264"/>
    </location>
</feature>
<dbReference type="NCBIfam" id="TIGR00675">
    <property type="entry name" value="dcm"/>
    <property type="match status" value="1"/>
</dbReference>
<keyword evidence="4 6" id="KW-0949">S-adenosyl-L-methionine</keyword>
<comment type="caution">
    <text evidence="9">The sequence shown here is derived from an EMBL/GenBank/DDBJ whole genome shotgun (WGS) entry which is preliminary data.</text>
</comment>
<dbReference type="InterPro" id="IPR001525">
    <property type="entry name" value="C5_MeTfrase"/>
</dbReference>
<comment type="similarity">
    <text evidence="6 7">Belongs to the class I-like SAM-binding methyltransferase superfamily. C5-methyltransferase family.</text>
</comment>